<accession>A0A1Y1YXC3</accession>
<evidence type="ECO:0000313" key="2">
    <source>
        <dbReference type="Proteomes" id="UP000193144"/>
    </source>
</evidence>
<name>A0A1Y1YXC3_9PLEO</name>
<gene>
    <name evidence="1" type="ORF">BCR34DRAFT_79776</name>
</gene>
<protein>
    <submittedName>
        <fullName evidence="1">Uncharacterized protein</fullName>
    </submittedName>
</protein>
<proteinExistence type="predicted"/>
<keyword evidence="2" id="KW-1185">Reference proteome</keyword>
<dbReference type="EMBL" id="MCFA01000155">
    <property type="protein sequence ID" value="ORY02670.1"/>
    <property type="molecule type" value="Genomic_DNA"/>
</dbReference>
<organism evidence="1 2">
    <name type="scientific">Clohesyomyces aquaticus</name>
    <dbReference type="NCBI Taxonomy" id="1231657"/>
    <lineage>
        <taxon>Eukaryota</taxon>
        <taxon>Fungi</taxon>
        <taxon>Dikarya</taxon>
        <taxon>Ascomycota</taxon>
        <taxon>Pezizomycotina</taxon>
        <taxon>Dothideomycetes</taxon>
        <taxon>Pleosporomycetidae</taxon>
        <taxon>Pleosporales</taxon>
        <taxon>Lindgomycetaceae</taxon>
        <taxon>Clohesyomyces</taxon>
    </lineage>
</organism>
<dbReference type="AlphaFoldDB" id="A0A1Y1YXC3"/>
<sequence>MRKSICESRLLLRNSSYTFILLGAVPHHSGIFIRCQLNGYAASIHTLLPILPSSFSPSHPYSDLQPSYIIHQESLSPIRIPPHVSRNSKSGQPSPCHVRMHVGMLDHAPGLHPQARKANLRSIDLPSRLTALISMLNGDFPCVYVPTSDSR</sequence>
<evidence type="ECO:0000313" key="1">
    <source>
        <dbReference type="EMBL" id="ORY02670.1"/>
    </source>
</evidence>
<dbReference type="Proteomes" id="UP000193144">
    <property type="component" value="Unassembled WGS sequence"/>
</dbReference>
<comment type="caution">
    <text evidence="1">The sequence shown here is derived from an EMBL/GenBank/DDBJ whole genome shotgun (WGS) entry which is preliminary data.</text>
</comment>
<reference evidence="1 2" key="1">
    <citation type="submission" date="2016-07" db="EMBL/GenBank/DDBJ databases">
        <title>Pervasive Adenine N6-methylation of Active Genes in Fungi.</title>
        <authorList>
            <consortium name="DOE Joint Genome Institute"/>
            <person name="Mondo S.J."/>
            <person name="Dannebaum R.O."/>
            <person name="Kuo R.C."/>
            <person name="Labutti K."/>
            <person name="Haridas S."/>
            <person name="Kuo A."/>
            <person name="Salamov A."/>
            <person name="Ahrendt S.R."/>
            <person name="Lipzen A."/>
            <person name="Sullivan W."/>
            <person name="Andreopoulos W.B."/>
            <person name="Clum A."/>
            <person name="Lindquist E."/>
            <person name="Daum C."/>
            <person name="Ramamoorthy G.K."/>
            <person name="Gryganskyi A."/>
            <person name="Culley D."/>
            <person name="Magnuson J.K."/>
            <person name="James T.Y."/>
            <person name="O'Malley M.A."/>
            <person name="Stajich J.E."/>
            <person name="Spatafora J.W."/>
            <person name="Visel A."/>
            <person name="Grigoriev I.V."/>
        </authorList>
    </citation>
    <scope>NUCLEOTIDE SEQUENCE [LARGE SCALE GENOMIC DNA]</scope>
    <source>
        <strain evidence="1 2">CBS 115471</strain>
    </source>
</reference>